<keyword evidence="2" id="KW-1133">Transmembrane helix</keyword>
<reference evidence="4" key="1">
    <citation type="journal article" date="2024" name="Antonie Van Leeuwenhoek">
        <title>Bradyrhizobium ontarionense sp. nov., a novel bacterial symbiont isolated from Aeschynomene indica (Indian jointvetch), harbours photosynthesis, nitrogen fixation and nitrous oxide (N2O) reductase genes.</title>
        <authorList>
            <person name="Bromfield E.S.P."/>
            <person name="Cloutier S."/>
        </authorList>
    </citation>
    <scope>NUCLEOTIDE SEQUENCE</scope>
    <source>
        <strain evidence="4">A19</strain>
    </source>
</reference>
<evidence type="ECO:0000313" key="5">
    <source>
        <dbReference type="Proteomes" id="UP001431010"/>
    </source>
</evidence>
<evidence type="ECO:0000259" key="3">
    <source>
        <dbReference type="Pfam" id="PF07331"/>
    </source>
</evidence>
<gene>
    <name evidence="4" type="ORF">LQG66_34930</name>
</gene>
<feature type="compositionally biased region" description="Acidic residues" evidence="1">
    <location>
        <begin position="1"/>
        <end position="20"/>
    </location>
</feature>
<evidence type="ECO:0000256" key="2">
    <source>
        <dbReference type="SAM" id="Phobius"/>
    </source>
</evidence>
<organism evidence="4 5">
    <name type="scientific">Bradyrhizobium ontarionense</name>
    <dbReference type="NCBI Taxonomy" id="2898149"/>
    <lineage>
        <taxon>Bacteria</taxon>
        <taxon>Pseudomonadati</taxon>
        <taxon>Pseudomonadota</taxon>
        <taxon>Alphaproteobacteria</taxon>
        <taxon>Hyphomicrobiales</taxon>
        <taxon>Nitrobacteraceae</taxon>
        <taxon>Bradyrhizobium</taxon>
    </lineage>
</organism>
<feature type="transmembrane region" description="Helical" evidence="2">
    <location>
        <begin position="66"/>
        <end position="86"/>
    </location>
</feature>
<keyword evidence="5" id="KW-1185">Reference proteome</keyword>
<dbReference type="RefSeq" id="WP_231320440.1">
    <property type="nucleotide sequence ID" value="NZ_CP088156.1"/>
</dbReference>
<proteinExistence type="predicted"/>
<feature type="transmembrane region" description="Helical" evidence="2">
    <location>
        <begin position="107"/>
        <end position="135"/>
    </location>
</feature>
<keyword evidence="2" id="KW-0472">Membrane</keyword>
<accession>A0ABY3RC48</accession>
<feature type="domain" description="DUF1468" evidence="3">
    <location>
        <begin position="32"/>
        <end position="170"/>
    </location>
</feature>
<feature type="transmembrane region" description="Helical" evidence="2">
    <location>
        <begin position="141"/>
        <end position="165"/>
    </location>
</feature>
<dbReference type="Proteomes" id="UP001431010">
    <property type="component" value="Chromosome"/>
</dbReference>
<keyword evidence="2" id="KW-0812">Transmembrane</keyword>
<evidence type="ECO:0000313" key="4">
    <source>
        <dbReference type="EMBL" id="UFZ04323.1"/>
    </source>
</evidence>
<feature type="transmembrane region" description="Helical" evidence="2">
    <location>
        <begin position="28"/>
        <end position="46"/>
    </location>
</feature>
<protein>
    <submittedName>
        <fullName evidence="4">Tripartite tricarboxylate transporter TctB family protein</fullName>
    </submittedName>
</protein>
<evidence type="ECO:0000256" key="1">
    <source>
        <dbReference type="SAM" id="MobiDB-lite"/>
    </source>
</evidence>
<feature type="region of interest" description="Disordered" evidence="1">
    <location>
        <begin position="1"/>
        <end position="23"/>
    </location>
</feature>
<dbReference type="InterPro" id="IPR009936">
    <property type="entry name" value="DUF1468"/>
</dbReference>
<dbReference type="EMBL" id="CP088156">
    <property type="protein sequence ID" value="UFZ04323.1"/>
    <property type="molecule type" value="Genomic_DNA"/>
</dbReference>
<name>A0ABY3RC48_9BRAD</name>
<sequence>MSNAELEIDVDDPTAPEEDSPAVTNSRTVDVAVSLLLLALAAVLAWDNWRTGASWDSTGPEPGYFPFYLSVILGGASLYGIGAAFLSNKEAVETFVTRAQLRRVMAVFLPTLLFCVAMQVLGIYVASFLLIVGFMRIVGKIALWKSLLTAFLFSAVMFVTFDLVFDVIMPKGPLEAAFGY</sequence>
<dbReference type="Pfam" id="PF07331">
    <property type="entry name" value="TctB"/>
    <property type="match status" value="1"/>
</dbReference>